<feature type="compositionally biased region" description="Basic residues" evidence="1">
    <location>
        <begin position="1"/>
        <end position="11"/>
    </location>
</feature>
<sequence length="212" mass="21898">MQAAKLGRRRGERVEQRQVGVPSGLDQGRGLAGVTGVDECSRAARPGDAQRVGLHAQVVDREGSHRHVPDADLAAGIQPDEIEQVADGFRGVGSAGAPADGDGHADLFAEVDVGVLADDVELESLVDLGTIAPASAACPDLLGKPRRPVHRDGVGPRGVGRGCVGGAGVVLRVQPVLAQEQQPGDVLVTQARHDDRGEPVAQPESTQPGIRL</sequence>
<keyword evidence="3" id="KW-1185">Reference proteome</keyword>
<dbReference type="Proteomes" id="UP001428817">
    <property type="component" value="Unassembled WGS sequence"/>
</dbReference>
<evidence type="ECO:0000313" key="2">
    <source>
        <dbReference type="EMBL" id="GAA5163466.1"/>
    </source>
</evidence>
<name>A0ABP9QL02_9PSEU</name>
<feature type="compositionally biased region" description="Polar residues" evidence="1">
    <location>
        <begin position="203"/>
        <end position="212"/>
    </location>
</feature>
<evidence type="ECO:0000313" key="3">
    <source>
        <dbReference type="Proteomes" id="UP001428817"/>
    </source>
</evidence>
<reference evidence="3" key="1">
    <citation type="journal article" date="2019" name="Int. J. Syst. Evol. Microbiol.">
        <title>The Global Catalogue of Microorganisms (GCM) 10K type strain sequencing project: providing services to taxonomists for standard genome sequencing and annotation.</title>
        <authorList>
            <consortium name="The Broad Institute Genomics Platform"/>
            <consortium name="The Broad Institute Genome Sequencing Center for Infectious Disease"/>
            <person name="Wu L."/>
            <person name="Ma J."/>
        </authorList>
    </citation>
    <scope>NUCLEOTIDE SEQUENCE [LARGE SCALE GENOMIC DNA]</scope>
    <source>
        <strain evidence="3">JCM 18303</strain>
    </source>
</reference>
<accession>A0ABP9QL02</accession>
<feature type="region of interest" description="Disordered" evidence="1">
    <location>
        <begin position="1"/>
        <end position="32"/>
    </location>
</feature>
<dbReference type="EMBL" id="BAABJP010000029">
    <property type="protein sequence ID" value="GAA5163466.1"/>
    <property type="molecule type" value="Genomic_DNA"/>
</dbReference>
<organism evidence="2 3">
    <name type="scientific">Pseudonocardia eucalypti</name>
    <dbReference type="NCBI Taxonomy" id="648755"/>
    <lineage>
        <taxon>Bacteria</taxon>
        <taxon>Bacillati</taxon>
        <taxon>Actinomycetota</taxon>
        <taxon>Actinomycetes</taxon>
        <taxon>Pseudonocardiales</taxon>
        <taxon>Pseudonocardiaceae</taxon>
        <taxon>Pseudonocardia</taxon>
    </lineage>
</organism>
<protein>
    <submittedName>
        <fullName evidence="2">Uncharacterized protein</fullName>
    </submittedName>
</protein>
<feature type="region of interest" description="Disordered" evidence="1">
    <location>
        <begin position="181"/>
        <end position="212"/>
    </location>
</feature>
<proteinExistence type="predicted"/>
<gene>
    <name evidence="2" type="ORF">GCM10023321_50410</name>
</gene>
<comment type="caution">
    <text evidence="2">The sequence shown here is derived from an EMBL/GenBank/DDBJ whole genome shotgun (WGS) entry which is preliminary data.</text>
</comment>
<evidence type="ECO:0000256" key="1">
    <source>
        <dbReference type="SAM" id="MobiDB-lite"/>
    </source>
</evidence>